<keyword evidence="2" id="KW-0067">ATP-binding</keyword>
<keyword evidence="5" id="KW-1185">Reference proteome</keyword>
<dbReference type="PANTHER" id="PTHR11638">
    <property type="entry name" value="ATP-DEPENDENT CLP PROTEASE"/>
    <property type="match status" value="1"/>
</dbReference>
<proteinExistence type="predicted"/>
<dbReference type="SUPFAM" id="SSF52540">
    <property type="entry name" value="P-loop containing nucleoside triphosphate hydrolases"/>
    <property type="match status" value="1"/>
</dbReference>
<feature type="domain" description="AAA+ ATPase" evidence="3">
    <location>
        <begin position="336"/>
        <end position="499"/>
    </location>
</feature>
<dbReference type="InterPro" id="IPR001270">
    <property type="entry name" value="ClpA/B"/>
</dbReference>
<reference evidence="4 5" key="1">
    <citation type="submission" date="2021-11" db="EMBL/GenBank/DDBJ databases">
        <authorList>
            <person name="Lee D.-H."/>
            <person name="Kim S.-B."/>
        </authorList>
    </citation>
    <scope>NUCLEOTIDE SEQUENCE [LARGE SCALE GENOMIC DNA]</scope>
    <source>
        <strain evidence="4 5">KCTC 52223</strain>
    </source>
</reference>
<dbReference type="SMART" id="SM00382">
    <property type="entry name" value="AAA"/>
    <property type="match status" value="1"/>
</dbReference>
<organism evidence="4 5">
    <name type="scientific">Reyranella aquatilis</name>
    <dbReference type="NCBI Taxonomy" id="2035356"/>
    <lineage>
        <taxon>Bacteria</taxon>
        <taxon>Pseudomonadati</taxon>
        <taxon>Pseudomonadota</taxon>
        <taxon>Alphaproteobacteria</taxon>
        <taxon>Hyphomicrobiales</taxon>
        <taxon>Reyranellaceae</taxon>
        <taxon>Reyranella</taxon>
    </lineage>
</organism>
<evidence type="ECO:0000259" key="3">
    <source>
        <dbReference type="SMART" id="SM00382"/>
    </source>
</evidence>
<dbReference type="Pfam" id="PF07724">
    <property type="entry name" value="AAA_2"/>
    <property type="match status" value="1"/>
</dbReference>
<evidence type="ECO:0000313" key="5">
    <source>
        <dbReference type="Proteomes" id="UP001198862"/>
    </source>
</evidence>
<dbReference type="Proteomes" id="UP001198862">
    <property type="component" value="Unassembled WGS sequence"/>
</dbReference>
<name>A0ABS8KWU8_9HYPH</name>
<evidence type="ECO:0000256" key="2">
    <source>
        <dbReference type="ARBA" id="ARBA00022840"/>
    </source>
</evidence>
<gene>
    <name evidence="4" type="ORF">LJ725_14145</name>
</gene>
<comment type="caution">
    <text evidence="4">The sequence shown here is derived from an EMBL/GenBank/DDBJ whole genome shotgun (WGS) entry which is preliminary data.</text>
</comment>
<dbReference type="PANTHER" id="PTHR11638:SF18">
    <property type="entry name" value="HEAT SHOCK PROTEIN 104"/>
    <property type="match status" value="1"/>
</dbReference>
<dbReference type="InterPro" id="IPR050130">
    <property type="entry name" value="ClpA_ClpB"/>
</dbReference>
<dbReference type="InterPro" id="IPR027417">
    <property type="entry name" value="P-loop_NTPase"/>
</dbReference>
<evidence type="ECO:0000256" key="1">
    <source>
        <dbReference type="ARBA" id="ARBA00022741"/>
    </source>
</evidence>
<protein>
    <submittedName>
        <fullName evidence="4">AAA family ATPase</fullName>
    </submittedName>
</protein>
<sequence>MGDTDDYERPRWLRDLLRFLPLKSQFVLSGNVRDLQLSAIAPGAVAAQPLTAVLGTELIRAGYASVLLYDPLSGFRLLPIPGAAPAIPKLLEKLGLQPGAGGASPAGIELFGETLERLTVPTPGDPPVALIADFASRLTVRNEALSPPEHQMFTRALVLSHLAKTRPYGTPSRPFFNSVLWVVDKEGDLPDWLLVDNPRIRHIPVAKPDPRTRRLLANSLVKTLKNGKTADGLVLQAARTAFAEQTEGLLLVDLTAIAQLGRSEDLDISQIGDAVRRYKVGVTEDPWAKIDRDKIRNGFRFVQERVKGQDHAVTHMLDIVKRAVTGVGASRRGNRPRGVAFLAGPTGVGKTELAKTLTSLLFGDEGAYIRFDMSEFSAEHSDQRLIGAPPGYVGYDVGGELTNAVRERPFSVVLFDEIEKAHPRILDKFLQVLDDGVLTSGRGDRVYFSETFIIFTSNLGIYKVGPDGTRTPNVTAADSLALVQERVRAEIERHFKLTLNRPEILNRIGDNVLVFDFIRPAIAEQIFAGMVRDILDGVRTSQGATISLDDGARAQLATLCLADLSNGGRGIRNKVEAHLVNPLARALFDAEETLGKQLAIMGVDSTPEGITSLTLGAVQTASAKVA</sequence>
<dbReference type="EMBL" id="JAJISD010000005">
    <property type="protein sequence ID" value="MCC8430113.1"/>
    <property type="molecule type" value="Genomic_DNA"/>
</dbReference>
<accession>A0ABS8KWU8</accession>
<dbReference type="InterPro" id="IPR003959">
    <property type="entry name" value="ATPase_AAA_core"/>
</dbReference>
<dbReference type="Gene3D" id="3.40.50.300">
    <property type="entry name" value="P-loop containing nucleotide triphosphate hydrolases"/>
    <property type="match status" value="1"/>
</dbReference>
<evidence type="ECO:0000313" key="4">
    <source>
        <dbReference type="EMBL" id="MCC8430113.1"/>
    </source>
</evidence>
<dbReference type="RefSeq" id="WP_230551298.1">
    <property type="nucleotide sequence ID" value="NZ_JAJISD010000005.1"/>
</dbReference>
<keyword evidence="1" id="KW-0547">Nucleotide-binding</keyword>
<dbReference type="InterPro" id="IPR003593">
    <property type="entry name" value="AAA+_ATPase"/>
</dbReference>
<dbReference type="PRINTS" id="PR00300">
    <property type="entry name" value="CLPPROTEASEA"/>
</dbReference>
<dbReference type="CDD" id="cd19499">
    <property type="entry name" value="RecA-like_ClpB_Hsp104-like"/>
    <property type="match status" value="1"/>
</dbReference>